<dbReference type="AlphaFoldDB" id="A0ABD3ANV6"/>
<keyword evidence="2" id="KW-1185">Reference proteome</keyword>
<comment type="caution">
    <text evidence="1">The sequence shown here is derived from an EMBL/GenBank/DDBJ whole genome shotgun (WGS) entry which is preliminary data.</text>
</comment>
<protein>
    <submittedName>
        <fullName evidence="1">Uncharacterized protein</fullName>
    </submittedName>
</protein>
<reference evidence="1 2" key="1">
    <citation type="submission" date="2024-11" db="EMBL/GenBank/DDBJ databases">
        <title>A near-complete genome assembly of Cinchona calisaya.</title>
        <authorList>
            <person name="Lian D.C."/>
            <person name="Zhao X.W."/>
            <person name="Wei L."/>
        </authorList>
    </citation>
    <scope>NUCLEOTIDE SEQUENCE [LARGE SCALE GENOMIC DNA]</scope>
    <source>
        <tissue evidence="1">Nenye</tissue>
    </source>
</reference>
<accession>A0ABD3ANV6</accession>
<evidence type="ECO:0000313" key="2">
    <source>
        <dbReference type="Proteomes" id="UP001630127"/>
    </source>
</evidence>
<sequence length="111" mass="12010">MVDADNGFANTQRENLVAVHTILCLFASTRTPPCEVQILQVERRSSSQYFDSGLVSPACKNSLPTILNSNDPGVSANNVGIGYTREQGIEDLDETLKKVVVNPSVEGVEDD</sequence>
<name>A0ABD3ANV6_9GENT</name>
<gene>
    <name evidence="1" type="ORF">ACH5RR_006396</name>
</gene>
<organism evidence="1 2">
    <name type="scientific">Cinchona calisaya</name>
    <dbReference type="NCBI Taxonomy" id="153742"/>
    <lineage>
        <taxon>Eukaryota</taxon>
        <taxon>Viridiplantae</taxon>
        <taxon>Streptophyta</taxon>
        <taxon>Embryophyta</taxon>
        <taxon>Tracheophyta</taxon>
        <taxon>Spermatophyta</taxon>
        <taxon>Magnoliopsida</taxon>
        <taxon>eudicotyledons</taxon>
        <taxon>Gunneridae</taxon>
        <taxon>Pentapetalae</taxon>
        <taxon>asterids</taxon>
        <taxon>lamiids</taxon>
        <taxon>Gentianales</taxon>
        <taxon>Rubiaceae</taxon>
        <taxon>Cinchonoideae</taxon>
        <taxon>Cinchoneae</taxon>
        <taxon>Cinchona</taxon>
    </lineage>
</organism>
<dbReference type="EMBL" id="JBJUIK010000003">
    <property type="protein sequence ID" value="KAL3532875.1"/>
    <property type="molecule type" value="Genomic_DNA"/>
</dbReference>
<proteinExistence type="predicted"/>
<dbReference type="Proteomes" id="UP001630127">
    <property type="component" value="Unassembled WGS sequence"/>
</dbReference>
<evidence type="ECO:0000313" key="1">
    <source>
        <dbReference type="EMBL" id="KAL3532875.1"/>
    </source>
</evidence>